<dbReference type="EMBL" id="JASCTH010000030">
    <property type="protein sequence ID" value="MDI6104068.1"/>
    <property type="molecule type" value="Genomic_DNA"/>
</dbReference>
<dbReference type="InterPro" id="IPR042099">
    <property type="entry name" value="ANL_N_sf"/>
</dbReference>
<gene>
    <name evidence="1" type="ORF">QLQ12_36305</name>
</gene>
<dbReference type="RefSeq" id="WP_282765328.1">
    <property type="nucleotide sequence ID" value="NZ_JASCTH010000030.1"/>
</dbReference>
<protein>
    <recommendedName>
        <fullName evidence="3">AMP-dependent synthetase</fullName>
    </recommendedName>
</protein>
<sequence length="416" mass="44699">MPAKSLQVLVDYARRNSPFYSDLYRDVPEVVTDLTQLPLVTQEAFWEANTYPDNRVLTRPLTDGVVYKSGGTTGAPKFSPWSEEENRDAAIAFGTGLVRAGLLRPGHRVANLFMAGELYGGFLFTNDVLANASIETLRLPIAGAAPVEFVAAVFKEFGVNVTCGMSTTLVKLADLLIERGETADSVESLLFAGEPLFDDVRSVLAQAFPKATIGSLGYAAIDGGPLGSPVPGGDVRVHQSLAPYSVVELIDEATGEPITSPGVPGRLVGTNMSRTLMPLIRYPVGDRAEWTDTSRMRFRLLGRSGDSIKVGPDVLRPGEIRAVVARVDGDGLVSGMQLVARRWDGKDGLVLRLAARAEPAEGLSQAVVDAVYAASPPYPRAVDRGVIHPITVEWVRPSELATNSRTGKLIEVVDER</sequence>
<dbReference type="Proteomes" id="UP001241758">
    <property type="component" value="Unassembled WGS sequence"/>
</dbReference>
<dbReference type="PANTHER" id="PTHR43845:SF1">
    <property type="entry name" value="BLR5969 PROTEIN"/>
    <property type="match status" value="1"/>
</dbReference>
<keyword evidence="2" id="KW-1185">Reference proteome</keyword>
<dbReference type="Gene3D" id="3.40.50.12780">
    <property type="entry name" value="N-terminal domain of ligase-like"/>
    <property type="match status" value="1"/>
</dbReference>
<organism evidence="1 2">
    <name type="scientific">Actinoplanes sandaracinus</name>
    <dbReference type="NCBI Taxonomy" id="3045177"/>
    <lineage>
        <taxon>Bacteria</taxon>
        <taxon>Bacillati</taxon>
        <taxon>Actinomycetota</taxon>
        <taxon>Actinomycetes</taxon>
        <taxon>Micromonosporales</taxon>
        <taxon>Micromonosporaceae</taxon>
        <taxon>Actinoplanes</taxon>
    </lineage>
</organism>
<proteinExistence type="predicted"/>
<reference evidence="1 2" key="1">
    <citation type="submission" date="2023-05" db="EMBL/GenBank/DDBJ databases">
        <title>Actinoplanes sp. NEAU-A12 genome sequencing.</title>
        <authorList>
            <person name="Wang Z.-S."/>
        </authorList>
    </citation>
    <scope>NUCLEOTIDE SEQUENCE [LARGE SCALE GENOMIC DNA]</scope>
    <source>
        <strain evidence="1 2">NEAU-A12</strain>
    </source>
</reference>
<accession>A0ABT6WWD7</accession>
<evidence type="ECO:0000313" key="2">
    <source>
        <dbReference type="Proteomes" id="UP001241758"/>
    </source>
</evidence>
<dbReference type="SUPFAM" id="SSF56801">
    <property type="entry name" value="Acetyl-CoA synthetase-like"/>
    <property type="match status" value="1"/>
</dbReference>
<evidence type="ECO:0000313" key="1">
    <source>
        <dbReference type="EMBL" id="MDI6104068.1"/>
    </source>
</evidence>
<comment type="caution">
    <text evidence="1">The sequence shown here is derived from an EMBL/GenBank/DDBJ whole genome shotgun (WGS) entry which is preliminary data.</text>
</comment>
<name>A0ABT6WWD7_9ACTN</name>
<evidence type="ECO:0008006" key="3">
    <source>
        <dbReference type="Google" id="ProtNLM"/>
    </source>
</evidence>
<dbReference type="PANTHER" id="PTHR43845">
    <property type="entry name" value="BLR5969 PROTEIN"/>
    <property type="match status" value="1"/>
</dbReference>